<dbReference type="Pfam" id="PF03101">
    <property type="entry name" value="FAR1"/>
    <property type="match status" value="1"/>
</dbReference>
<feature type="compositionally biased region" description="Polar residues" evidence="1">
    <location>
        <begin position="576"/>
        <end position="592"/>
    </location>
</feature>
<evidence type="ECO:0000256" key="1">
    <source>
        <dbReference type="SAM" id="MobiDB-lite"/>
    </source>
</evidence>
<feature type="region of interest" description="Disordered" evidence="1">
    <location>
        <begin position="566"/>
        <end position="597"/>
    </location>
</feature>
<evidence type="ECO:0000259" key="2">
    <source>
        <dbReference type="Pfam" id="PF03101"/>
    </source>
</evidence>
<protein>
    <recommendedName>
        <fullName evidence="2">FAR1 domain-containing protein</fullName>
    </recommendedName>
</protein>
<gene>
    <name evidence="3" type="ORF">NE237_013642</name>
</gene>
<name>A0A9Q0H4A5_9MAGN</name>
<sequence length="696" mass="77781">MESECHGILGEEDIEVRVQPAHRFELDLEAEYHSPELSHDDLAMSDVPVEDKTKKDGVTESVVTLEDEADNHGVAVPLEDTSKRDGLAESNILVGSTTMKGGMVELAFLVEDASNKDGIAVSNVLMEDKAKKVGLTESNSHMELSEHNLPVKDMAKKHGQIESNAAMELIGNNASSEDAAKKDELIENDVSSEDAAKKDGLIESNIRIEDASTKVGLTKSNGPRENTAKKVGLRKSNVPMENKCIEDGRFEFGLEFESEEKAYDFYNGYAGKVGFSVRKDWLNKSKNGIVQSRRYCCSKEGYRRKDPRDKCLKNPSKETRTGCLAHMIISLQPNGKYRVIQLEATHNHELVSADKAHLLKSQRKLAPAQVARVDEEDTFGMPPMDRHERLLIPVKMLKQVADVYTPAIFEMFKEEFIRSLDYVVNLFSEDGTVTDYKITGDGIPREHVRWTKDAKVGTVKDGHTCALQVDLKFDLLWRYKNLCHKIASIATRAAETEESFTFAAFYLDKMLHGVEGTLRRTYRNVASFCESEYAENLCIENVDSSSENVESLLNQIICQKDSTRLDDADGEASGRFETNSAESSSRSKQSLNLPPVPSTVFNNPCSPQAYYPIRAPRTLLTRGSYGFEENPLLGLTSISHDQGGGDHHMFLCTYQPDFSFMHQPSHNPAMNQLPDSSTNQHVFPSCIQFPQDLARE</sequence>
<evidence type="ECO:0000313" key="3">
    <source>
        <dbReference type="EMBL" id="KAJ4956859.1"/>
    </source>
</evidence>
<comment type="caution">
    <text evidence="3">The sequence shown here is derived from an EMBL/GenBank/DDBJ whole genome shotgun (WGS) entry which is preliminary data.</text>
</comment>
<dbReference type="AlphaFoldDB" id="A0A9Q0H4A5"/>
<keyword evidence="4" id="KW-1185">Reference proteome</keyword>
<dbReference type="Proteomes" id="UP001141806">
    <property type="component" value="Unassembled WGS sequence"/>
</dbReference>
<evidence type="ECO:0000313" key="4">
    <source>
        <dbReference type="Proteomes" id="UP001141806"/>
    </source>
</evidence>
<accession>A0A9Q0H4A5</accession>
<dbReference type="PANTHER" id="PTHR46328">
    <property type="entry name" value="FAR-RED IMPAIRED RESPONSIVE (FAR1) FAMILY PROTEIN-RELATED"/>
    <property type="match status" value="1"/>
</dbReference>
<dbReference type="OrthoDB" id="2402896at2759"/>
<organism evidence="3 4">
    <name type="scientific">Protea cynaroides</name>
    <dbReference type="NCBI Taxonomy" id="273540"/>
    <lineage>
        <taxon>Eukaryota</taxon>
        <taxon>Viridiplantae</taxon>
        <taxon>Streptophyta</taxon>
        <taxon>Embryophyta</taxon>
        <taxon>Tracheophyta</taxon>
        <taxon>Spermatophyta</taxon>
        <taxon>Magnoliopsida</taxon>
        <taxon>Proteales</taxon>
        <taxon>Proteaceae</taxon>
        <taxon>Protea</taxon>
    </lineage>
</organism>
<dbReference type="InterPro" id="IPR004330">
    <property type="entry name" value="FAR1_DNA_bnd_dom"/>
</dbReference>
<proteinExistence type="predicted"/>
<feature type="domain" description="FAR1" evidence="2">
    <location>
        <begin position="264"/>
        <end position="351"/>
    </location>
</feature>
<dbReference type="PANTHER" id="PTHR46328:SF34">
    <property type="entry name" value="PROTEIN FAR1-RELATED SEQUENCE 5-LIKE"/>
    <property type="match status" value="1"/>
</dbReference>
<reference evidence="3" key="1">
    <citation type="journal article" date="2023" name="Plant J.">
        <title>The genome of the king protea, Protea cynaroides.</title>
        <authorList>
            <person name="Chang J."/>
            <person name="Duong T.A."/>
            <person name="Schoeman C."/>
            <person name="Ma X."/>
            <person name="Roodt D."/>
            <person name="Barker N."/>
            <person name="Li Z."/>
            <person name="Van de Peer Y."/>
            <person name="Mizrachi E."/>
        </authorList>
    </citation>
    <scope>NUCLEOTIDE SEQUENCE</scope>
    <source>
        <tissue evidence="3">Young leaves</tissue>
    </source>
</reference>
<dbReference type="EMBL" id="JAMYWD010000011">
    <property type="protein sequence ID" value="KAJ4956859.1"/>
    <property type="molecule type" value="Genomic_DNA"/>
</dbReference>